<gene>
    <name evidence="1" type="ORF">ACFOKA_02725</name>
</gene>
<dbReference type="Gene3D" id="1.10.790.20">
    <property type="entry name" value="Domain of unknown function DUF1476"/>
    <property type="match status" value="1"/>
</dbReference>
<dbReference type="Pfam" id="PF07345">
    <property type="entry name" value="ATPaseInh_sub_z"/>
    <property type="match status" value="1"/>
</dbReference>
<evidence type="ECO:0000313" key="1">
    <source>
        <dbReference type="EMBL" id="MFC3050812.1"/>
    </source>
</evidence>
<dbReference type="EMBL" id="JBHRSL010000002">
    <property type="protein sequence ID" value="MFC3050812.1"/>
    <property type="molecule type" value="Genomic_DNA"/>
</dbReference>
<dbReference type="InterPro" id="IPR038293">
    <property type="entry name" value="ATPase_inh_sub_z_sf"/>
</dbReference>
<keyword evidence="2" id="KW-1185">Reference proteome</keyword>
<accession>A0ABV7D1W6</accession>
<protein>
    <submittedName>
        <fullName evidence="1">DUF1476 domain-containing protein</fullName>
    </submittedName>
</protein>
<dbReference type="Proteomes" id="UP001595444">
    <property type="component" value="Unassembled WGS sequence"/>
</dbReference>
<dbReference type="InterPro" id="IPR009945">
    <property type="entry name" value="ATPase_inh_sub_z"/>
</dbReference>
<organism evidence="1 2">
    <name type="scientific">Kordiimonas pumila</name>
    <dbReference type="NCBI Taxonomy" id="2161677"/>
    <lineage>
        <taxon>Bacteria</taxon>
        <taxon>Pseudomonadati</taxon>
        <taxon>Pseudomonadota</taxon>
        <taxon>Alphaproteobacteria</taxon>
        <taxon>Kordiimonadales</taxon>
        <taxon>Kordiimonadaceae</taxon>
        <taxon>Kordiimonas</taxon>
    </lineage>
</organism>
<dbReference type="RefSeq" id="WP_194212562.1">
    <property type="nucleotide sequence ID" value="NZ_CP061205.1"/>
</dbReference>
<reference evidence="2" key="1">
    <citation type="journal article" date="2019" name="Int. J. Syst. Evol. Microbiol.">
        <title>The Global Catalogue of Microorganisms (GCM) 10K type strain sequencing project: providing services to taxonomists for standard genome sequencing and annotation.</title>
        <authorList>
            <consortium name="The Broad Institute Genomics Platform"/>
            <consortium name="The Broad Institute Genome Sequencing Center for Infectious Disease"/>
            <person name="Wu L."/>
            <person name="Ma J."/>
        </authorList>
    </citation>
    <scope>NUCLEOTIDE SEQUENCE [LARGE SCALE GENOMIC DNA]</scope>
    <source>
        <strain evidence="2">KCTC 62164</strain>
    </source>
</reference>
<proteinExistence type="predicted"/>
<name>A0ABV7D1W6_9PROT</name>
<comment type="caution">
    <text evidence="1">The sequence shown here is derived from an EMBL/GenBank/DDBJ whole genome shotgun (WGS) entry which is preliminary data.</text>
</comment>
<dbReference type="PIRSF" id="PIRSF031780">
    <property type="entry name" value="UCP031780"/>
    <property type="match status" value="1"/>
</dbReference>
<sequence>MTTFNDREKAFEDKYAHDAEMMFKARARRNRLFGEWLAAEVLGLSGDAVAAYGKDVVKADLEEEGDDDVLRKVHADMEAKGIDVSDHRLEKRLDEFLAIAKSQLA</sequence>
<evidence type="ECO:0000313" key="2">
    <source>
        <dbReference type="Proteomes" id="UP001595444"/>
    </source>
</evidence>